<reference evidence="7" key="1">
    <citation type="journal article" date="2015" name="Nature">
        <title>Complex archaea that bridge the gap between prokaryotes and eukaryotes.</title>
        <authorList>
            <person name="Spang A."/>
            <person name="Saw J.H."/>
            <person name="Jorgensen S.L."/>
            <person name="Zaremba-Niedzwiedzka K."/>
            <person name="Martijn J."/>
            <person name="Lind A.E."/>
            <person name="van Eijk R."/>
            <person name="Schleper C."/>
            <person name="Guy L."/>
            <person name="Ettema T.J."/>
        </authorList>
    </citation>
    <scope>NUCLEOTIDE SEQUENCE</scope>
</reference>
<feature type="transmembrane region" description="Helical" evidence="5">
    <location>
        <begin position="49"/>
        <end position="69"/>
    </location>
</feature>
<feature type="transmembrane region" description="Helical" evidence="5">
    <location>
        <begin position="75"/>
        <end position="97"/>
    </location>
</feature>
<evidence type="ECO:0000313" key="7">
    <source>
        <dbReference type="EMBL" id="KKK91666.1"/>
    </source>
</evidence>
<evidence type="ECO:0000256" key="4">
    <source>
        <dbReference type="ARBA" id="ARBA00023136"/>
    </source>
</evidence>
<feature type="transmembrane region" description="Helical" evidence="5">
    <location>
        <begin position="16"/>
        <end position="37"/>
    </location>
</feature>
<sequence>MADRGFPGDLARPGPALAGVLWTLLSGLLFVGVTATVKHLGARIPAAEAAFLRYLMGLVFLLPLVRPLIRLRPGRATLALFGLRGMAHTLGVILWFFAMTRIQIAEVTAMGYLTPVYVTLGAALFLGEKLAAPRIAAVVIALIGALIILQPGVEVVSIGHVAMLGTTLF</sequence>
<dbReference type="PANTHER" id="PTHR22911">
    <property type="entry name" value="ACYL-MALONYL CONDENSING ENZYME-RELATED"/>
    <property type="match status" value="1"/>
</dbReference>
<feature type="non-terminal residue" evidence="7">
    <location>
        <position position="169"/>
    </location>
</feature>
<keyword evidence="3 5" id="KW-1133">Transmembrane helix</keyword>
<accession>A0A0F9C4Q2</accession>
<keyword evidence="2 5" id="KW-0812">Transmembrane</keyword>
<dbReference type="GO" id="GO:0016020">
    <property type="term" value="C:membrane"/>
    <property type="evidence" value="ECO:0007669"/>
    <property type="project" value="UniProtKB-SubCell"/>
</dbReference>
<evidence type="ECO:0000256" key="5">
    <source>
        <dbReference type="SAM" id="Phobius"/>
    </source>
</evidence>
<dbReference type="EMBL" id="LAZR01048550">
    <property type="protein sequence ID" value="KKK91666.1"/>
    <property type="molecule type" value="Genomic_DNA"/>
</dbReference>
<evidence type="ECO:0000256" key="3">
    <source>
        <dbReference type="ARBA" id="ARBA00022989"/>
    </source>
</evidence>
<dbReference type="Pfam" id="PF00892">
    <property type="entry name" value="EamA"/>
    <property type="match status" value="1"/>
</dbReference>
<dbReference type="InterPro" id="IPR037185">
    <property type="entry name" value="EmrE-like"/>
</dbReference>
<feature type="transmembrane region" description="Helical" evidence="5">
    <location>
        <begin position="132"/>
        <end position="149"/>
    </location>
</feature>
<evidence type="ECO:0000256" key="1">
    <source>
        <dbReference type="ARBA" id="ARBA00004141"/>
    </source>
</evidence>
<evidence type="ECO:0000256" key="2">
    <source>
        <dbReference type="ARBA" id="ARBA00022692"/>
    </source>
</evidence>
<feature type="transmembrane region" description="Helical" evidence="5">
    <location>
        <begin position="109"/>
        <end position="126"/>
    </location>
</feature>
<dbReference type="InterPro" id="IPR000620">
    <property type="entry name" value="EamA_dom"/>
</dbReference>
<comment type="subcellular location">
    <subcellularLocation>
        <location evidence="1">Membrane</location>
        <topology evidence="1">Multi-pass membrane protein</topology>
    </subcellularLocation>
</comment>
<evidence type="ECO:0000259" key="6">
    <source>
        <dbReference type="Pfam" id="PF00892"/>
    </source>
</evidence>
<name>A0A0F9C4Q2_9ZZZZ</name>
<dbReference type="PANTHER" id="PTHR22911:SF6">
    <property type="entry name" value="SOLUTE CARRIER FAMILY 35 MEMBER G1"/>
    <property type="match status" value="1"/>
</dbReference>
<dbReference type="AlphaFoldDB" id="A0A0F9C4Q2"/>
<organism evidence="7">
    <name type="scientific">marine sediment metagenome</name>
    <dbReference type="NCBI Taxonomy" id="412755"/>
    <lineage>
        <taxon>unclassified sequences</taxon>
        <taxon>metagenomes</taxon>
        <taxon>ecological metagenomes</taxon>
    </lineage>
</organism>
<protein>
    <recommendedName>
        <fullName evidence="6">EamA domain-containing protein</fullName>
    </recommendedName>
</protein>
<dbReference type="SUPFAM" id="SSF103481">
    <property type="entry name" value="Multidrug resistance efflux transporter EmrE"/>
    <property type="match status" value="1"/>
</dbReference>
<keyword evidence="4 5" id="KW-0472">Membrane</keyword>
<comment type="caution">
    <text evidence="7">The sequence shown here is derived from an EMBL/GenBank/DDBJ whole genome shotgun (WGS) entry which is preliminary data.</text>
</comment>
<feature type="domain" description="EamA" evidence="6">
    <location>
        <begin position="18"/>
        <end position="149"/>
    </location>
</feature>
<gene>
    <name evidence="7" type="ORF">LCGC14_2710630</name>
</gene>
<proteinExistence type="predicted"/>